<keyword evidence="5" id="KW-0190">Covalent protein-DNA linkage</keyword>
<dbReference type="EMBL" id="JBAKFM010000002">
    <property type="protein sequence ID" value="MEX0469120.1"/>
    <property type="molecule type" value="Genomic_DNA"/>
</dbReference>
<dbReference type="PANTHER" id="PTHR13604">
    <property type="entry name" value="DC12-RELATED"/>
    <property type="match status" value="1"/>
</dbReference>
<comment type="similarity">
    <text evidence="1 8">Belongs to the SOS response-associated peptidase family.</text>
</comment>
<evidence type="ECO:0000256" key="1">
    <source>
        <dbReference type="ARBA" id="ARBA00008136"/>
    </source>
</evidence>
<comment type="caution">
    <text evidence="9">The sequence shown here is derived from an EMBL/GenBank/DDBJ whole genome shotgun (WGS) entry which is preliminary data.</text>
</comment>
<dbReference type="PANTHER" id="PTHR13604:SF0">
    <property type="entry name" value="ABASIC SITE PROCESSING PROTEIN HMCES"/>
    <property type="match status" value="1"/>
</dbReference>
<dbReference type="Pfam" id="PF02586">
    <property type="entry name" value="SRAP"/>
    <property type="match status" value="1"/>
</dbReference>
<dbReference type="InterPro" id="IPR003738">
    <property type="entry name" value="SRAP"/>
</dbReference>
<sequence>MAEAVPMCGRFALHASGQQLAEAVGAAQAPAVESSFNIPPGTAQWVTHADREGGVVFETLGWGYRPVWAGEDAPQPINARAEKVATSAFFRDAFARYRCLVPASGWFEWQKGESGKTPFYITAAHGPLFFAGIYDPPREHSAGSFAIITQPAAAPIRRIHPRMPLVLDPACYSAWLDPDRNTRDAVKAAARALTPTALKAWSVDTRVNRPANDDPGLIEPVADSPGCPWALRGR</sequence>
<dbReference type="Gene3D" id="3.90.1680.10">
    <property type="entry name" value="SOS response associated peptidase-like"/>
    <property type="match status" value="1"/>
</dbReference>
<keyword evidence="10" id="KW-1185">Reference proteome</keyword>
<evidence type="ECO:0000313" key="10">
    <source>
        <dbReference type="Proteomes" id="UP001556709"/>
    </source>
</evidence>
<accession>A0ABV3TDC5</accession>
<name>A0ABV3TDC5_9GAMM</name>
<dbReference type="EC" id="3.4.-.-" evidence="8"/>
<evidence type="ECO:0000256" key="7">
    <source>
        <dbReference type="ARBA" id="ARBA00023239"/>
    </source>
</evidence>
<keyword evidence="2 8" id="KW-0645">Protease</keyword>
<organism evidence="9 10">
    <name type="scientific">Spiribacter pallidus</name>
    <dbReference type="NCBI Taxonomy" id="1987936"/>
    <lineage>
        <taxon>Bacteria</taxon>
        <taxon>Pseudomonadati</taxon>
        <taxon>Pseudomonadota</taxon>
        <taxon>Gammaproteobacteria</taxon>
        <taxon>Chromatiales</taxon>
        <taxon>Ectothiorhodospiraceae</taxon>
        <taxon>Spiribacter</taxon>
    </lineage>
</organism>
<reference evidence="9 10" key="1">
    <citation type="submission" date="2024-02" db="EMBL/GenBank/DDBJ databases">
        <title>New especies of Spiribacter isolated from saline water.</title>
        <authorList>
            <person name="Leon M.J."/>
            <person name="De La Haba R."/>
            <person name="Sanchez-Porro C."/>
            <person name="Ventosa A."/>
        </authorList>
    </citation>
    <scope>NUCLEOTIDE SEQUENCE [LARGE SCALE GENOMIC DNA]</scope>
    <source>
        <strain evidence="10">ag22IC6-390</strain>
    </source>
</reference>
<gene>
    <name evidence="9" type="ORF">V6X73_05205</name>
</gene>
<keyword evidence="4 8" id="KW-0378">Hydrolase</keyword>
<evidence type="ECO:0000313" key="9">
    <source>
        <dbReference type="EMBL" id="MEX0469120.1"/>
    </source>
</evidence>
<evidence type="ECO:0000256" key="2">
    <source>
        <dbReference type="ARBA" id="ARBA00022670"/>
    </source>
</evidence>
<keyword evidence="7" id="KW-0456">Lyase</keyword>
<dbReference type="Proteomes" id="UP001556709">
    <property type="component" value="Unassembled WGS sequence"/>
</dbReference>
<keyword evidence="3" id="KW-0227">DNA damage</keyword>
<evidence type="ECO:0000256" key="4">
    <source>
        <dbReference type="ARBA" id="ARBA00022801"/>
    </source>
</evidence>
<evidence type="ECO:0000256" key="3">
    <source>
        <dbReference type="ARBA" id="ARBA00022763"/>
    </source>
</evidence>
<evidence type="ECO:0000256" key="8">
    <source>
        <dbReference type="RuleBase" id="RU364100"/>
    </source>
</evidence>
<proteinExistence type="inferred from homology"/>
<keyword evidence="6" id="KW-0238">DNA-binding</keyword>
<dbReference type="RefSeq" id="WP_367958646.1">
    <property type="nucleotide sequence ID" value="NZ_JBAKFK010000002.1"/>
</dbReference>
<dbReference type="SUPFAM" id="SSF143081">
    <property type="entry name" value="BB1717-like"/>
    <property type="match status" value="1"/>
</dbReference>
<evidence type="ECO:0000256" key="5">
    <source>
        <dbReference type="ARBA" id="ARBA00023124"/>
    </source>
</evidence>
<evidence type="ECO:0000256" key="6">
    <source>
        <dbReference type="ARBA" id="ARBA00023125"/>
    </source>
</evidence>
<dbReference type="InterPro" id="IPR036590">
    <property type="entry name" value="SRAP-like"/>
</dbReference>
<protein>
    <recommendedName>
        <fullName evidence="8">Abasic site processing protein</fullName>
        <ecNumber evidence="8">3.4.-.-</ecNumber>
    </recommendedName>
</protein>